<keyword evidence="3" id="KW-1185">Reference proteome</keyword>
<evidence type="ECO:0000313" key="2">
    <source>
        <dbReference type="EMBL" id="MBR7619873.1"/>
    </source>
</evidence>
<keyword evidence="1" id="KW-0812">Transmembrane</keyword>
<dbReference type="AlphaFoldDB" id="A0A941D2Y5"/>
<dbReference type="Proteomes" id="UP000622580">
    <property type="component" value="Unassembled WGS sequence"/>
</dbReference>
<keyword evidence="1" id="KW-1133">Transmembrane helix</keyword>
<name>A0A941D2Y5_9CAUL</name>
<proteinExistence type="predicted"/>
<protein>
    <submittedName>
        <fullName evidence="2">Cell division inhibitor SidA</fullName>
    </submittedName>
</protein>
<gene>
    <name evidence="2" type="primary">sidA</name>
    <name evidence="2" type="ORF">JKL49_10785</name>
</gene>
<accession>A0A941D2Y5</accession>
<comment type="caution">
    <text evidence="2">The sequence shown here is derived from an EMBL/GenBank/DDBJ whole genome shotgun (WGS) entry which is preliminary data.</text>
</comment>
<evidence type="ECO:0000256" key="1">
    <source>
        <dbReference type="SAM" id="Phobius"/>
    </source>
</evidence>
<dbReference type="EMBL" id="JAGSGD010000001">
    <property type="protein sequence ID" value="MBR7619873.1"/>
    <property type="molecule type" value="Genomic_DNA"/>
</dbReference>
<organism evidence="2 3">
    <name type="scientific">Phenylobacterium glaciei</name>
    <dbReference type="NCBI Taxonomy" id="2803784"/>
    <lineage>
        <taxon>Bacteria</taxon>
        <taxon>Pseudomonadati</taxon>
        <taxon>Pseudomonadota</taxon>
        <taxon>Alphaproteobacteria</taxon>
        <taxon>Caulobacterales</taxon>
        <taxon>Caulobacteraceae</taxon>
        <taxon>Phenylobacterium</taxon>
    </lineage>
</organism>
<keyword evidence="1" id="KW-0472">Membrane</keyword>
<reference evidence="2" key="1">
    <citation type="submission" date="2021-04" db="EMBL/GenBank/DDBJ databases">
        <title>Draft genome assembly of strain Phenylobacterium sp. 20VBR1 using MiniION and Illumina platforms.</title>
        <authorList>
            <person name="Thomas F.A."/>
            <person name="Krishnan K.P."/>
            <person name="Sinha R.K."/>
        </authorList>
    </citation>
    <scope>NUCLEOTIDE SEQUENCE</scope>
    <source>
        <strain evidence="2">20VBR1</strain>
    </source>
</reference>
<feature type="transmembrane region" description="Helical" evidence="1">
    <location>
        <begin position="9"/>
        <end position="29"/>
    </location>
</feature>
<dbReference type="RefSeq" id="WP_215340377.1">
    <property type="nucleotide sequence ID" value="NZ_JAGSGD010000001.1"/>
</dbReference>
<dbReference type="NCBIfam" id="NF033228">
    <property type="entry name" value="div_inhib_SidA"/>
    <property type="match status" value="1"/>
</dbReference>
<evidence type="ECO:0000313" key="3">
    <source>
        <dbReference type="Proteomes" id="UP000622580"/>
    </source>
</evidence>
<sequence>MVVRLARESLAFVSVAGFVWMMCQVAQLAA</sequence>